<dbReference type="AlphaFoldDB" id="A0AAD4BK05"/>
<dbReference type="SUPFAM" id="SSF52047">
    <property type="entry name" value="RNI-like"/>
    <property type="match status" value="1"/>
</dbReference>
<evidence type="ECO:0008006" key="4">
    <source>
        <dbReference type="Google" id="ProtNLM"/>
    </source>
</evidence>
<feature type="compositionally biased region" description="Basic and acidic residues" evidence="1">
    <location>
        <begin position="53"/>
        <end position="65"/>
    </location>
</feature>
<dbReference type="Gene3D" id="3.80.10.10">
    <property type="entry name" value="Ribonuclease Inhibitor"/>
    <property type="match status" value="1"/>
</dbReference>
<sequence length="526" mass="59466">MLEHLHVRFPNNPFVPPTGDICFVNNLPLELLCRIFETGLSYDASEDEKEYLDNIRRELDAKETPDSDSEDDDEDDEDEESDGDEGDRDEAGSSDSCSPRPPFPIVVSHVCRHWRSVASATLSLWAKIVVTSGTPPPYELVSTQLERSKDSPLDIFINCEFRECEDRRVEEPSEQDVIFLFSLLTPHIHRWRSIKLYVSDYDYMKLFFSAVSDPCVSAVPQLTTLGLYYRDQSDGYGGLSISKDPTLFASLTPLLTRVVLWGVHVDWDQPWIASASTLTDLELAYHPEYIRPSWARFATILRGAPTLKRLSLRQSGPSGDPPDWFIEPTPGSRTDPNAPLQLSRVTDLVLAFHSQKRAIGLLRRLYLPALKSLVLHFDKGNYTDLVHELVGPATCLYPARERPRSLLSRLESLIIAGLPCYTGCFKLLCSELQNLRSLHLSSWCLSILFMDILRNGSGCGDIPLPQLVTLYVAGGSGSALRDVVQKRRDAGVPLTSLYVGYSCELRHEDVRWLRENMKTFRFFTFV</sequence>
<proteinExistence type="predicted"/>
<dbReference type="InterPro" id="IPR032675">
    <property type="entry name" value="LRR_dom_sf"/>
</dbReference>
<accession>A0AAD4BK05</accession>
<evidence type="ECO:0000313" key="3">
    <source>
        <dbReference type="Proteomes" id="UP001194468"/>
    </source>
</evidence>
<feature type="region of interest" description="Disordered" evidence="1">
    <location>
        <begin position="53"/>
        <end position="100"/>
    </location>
</feature>
<comment type="caution">
    <text evidence="2">The sequence shown here is derived from an EMBL/GenBank/DDBJ whole genome shotgun (WGS) entry which is preliminary data.</text>
</comment>
<gene>
    <name evidence="2" type="ORF">L210DRAFT_3557757</name>
</gene>
<keyword evidence="3" id="KW-1185">Reference proteome</keyword>
<protein>
    <recommendedName>
        <fullName evidence="4">F-box domain-containing protein</fullName>
    </recommendedName>
</protein>
<name>A0AAD4BK05_BOLED</name>
<feature type="compositionally biased region" description="Acidic residues" evidence="1">
    <location>
        <begin position="66"/>
        <end position="88"/>
    </location>
</feature>
<organism evidence="2 3">
    <name type="scientific">Boletus edulis BED1</name>
    <dbReference type="NCBI Taxonomy" id="1328754"/>
    <lineage>
        <taxon>Eukaryota</taxon>
        <taxon>Fungi</taxon>
        <taxon>Dikarya</taxon>
        <taxon>Basidiomycota</taxon>
        <taxon>Agaricomycotina</taxon>
        <taxon>Agaricomycetes</taxon>
        <taxon>Agaricomycetidae</taxon>
        <taxon>Boletales</taxon>
        <taxon>Boletineae</taxon>
        <taxon>Boletaceae</taxon>
        <taxon>Boletoideae</taxon>
        <taxon>Boletus</taxon>
    </lineage>
</organism>
<evidence type="ECO:0000256" key="1">
    <source>
        <dbReference type="SAM" id="MobiDB-lite"/>
    </source>
</evidence>
<reference evidence="2" key="2">
    <citation type="journal article" date="2020" name="Nat. Commun.">
        <title>Large-scale genome sequencing of mycorrhizal fungi provides insights into the early evolution of symbiotic traits.</title>
        <authorList>
            <person name="Miyauchi S."/>
            <person name="Kiss E."/>
            <person name="Kuo A."/>
            <person name="Drula E."/>
            <person name="Kohler A."/>
            <person name="Sanchez-Garcia M."/>
            <person name="Morin E."/>
            <person name="Andreopoulos B."/>
            <person name="Barry K.W."/>
            <person name="Bonito G."/>
            <person name="Buee M."/>
            <person name="Carver A."/>
            <person name="Chen C."/>
            <person name="Cichocki N."/>
            <person name="Clum A."/>
            <person name="Culley D."/>
            <person name="Crous P.W."/>
            <person name="Fauchery L."/>
            <person name="Girlanda M."/>
            <person name="Hayes R.D."/>
            <person name="Keri Z."/>
            <person name="LaButti K."/>
            <person name="Lipzen A."/>
            <person name="Lombard V."/>
            <person name="Magnuson J."/>
            <person name="Maillard F."/>
            <person name="Murat C."/>
            <person name="Nolan M."/>
            <person name="Ohm R.A."/>
            <person name="Pangilinan J."/>
            <person name="Pereira M.F."/>
            <person name="Perotto S."/>
            <person name="Peter M."/>
            <person name="Pfister S."/>
            <person name="Riley R."/>
            <person name="Sitrit Y."/>
            <person name="Stielow J.B."/>
            <person name="Szollosi G."/>
            <person name="Zifcakova L."/>
            <person name="Stursova M."/>
            <person name="Spatafora J.W."/>
            <person name="Tedersoo L."/>
            <person name="Vaario L.M."/>
            <person name="Yamada A."/>
            <person name="Yan M."/>
            <person name="Wang P."/>
            <person name="Xu J."/>
            <person name="Bruns T."/>
            <person name="Baldrian P."/>
            <person name="Vilgalys R."/>
            <person name="Dunand C."/>
            <person name="Henrissat B."/>
            <person name="Grigoriev I.V."/>
            <person name="Hibbett D."/>
            <person name="Nagy L.G."/>
            <person name="Martin F.M."/>
        </authorList>
    </citation>
    <scope>NUCLEOTIDE SEQUENCE</scope>
    <source>
        <strain evidence="2">BED1</strain>
    </source>
</reference>
<dbReference type="Proteomes" id="UP001194468">
    <property type="component" value="Unassembled WGS sequence"/>
</dbReference>
<reference evidence="2" key="1">
    <citation type="submission" date="2019-10" db="EMBL/GenBank/DDBJ databases">
        <authorList>
            <consortium name="DOE Joint Genome Institute"/>
            <person name="Kuo A."/>
            <person name="Miyauchi S."/>
            <person name="Kiss E."/>
            <person name="Drula E."/>
            <person name="Kohler A."/>
            <person name="Sanchez-Garcia M."/>
            <person name="Andreopoulos B."/>
            <person name="Barry K.W."/>
            <person name="Bonito G."/>
            <person name="Buee M."/>
            <person name="Carver A."/>
            <person name="Chen C."/>
            <person name="Cichocki N."/>
            <person name="Clum A."/>
            <person name="Culley D."/>
            <person name="Crous P.W."/>
            <person name="Fauchery L."/>
            <person name="Girlanda M."/>
            <person name="Hayes R."/>
            <person name="Keri Z."/>
            <person name="LaButti K."/>
            <person name="Lipzen A."/>
            <person name="Lombard V."/>
            <person name="Magnuson J."/>
            <person name="Maillard F."/>
            <person name="Morin E."/>
            <person name="Murat C."/>
            <person name="Nolan M."/>
            <person name="Ohm R."/>
            <person name="Pangilinan J."/>
            <person name="Pereira M."/>
            <person name="Perotto S."/>
            <person name="Peter M."/>
            <person name="Riley R."/>
            <person name="Sitrit Y."/>
            <person name="Stielow B."/>
            <person name="Szollosi G."/>
            <person name="Zifcakova L."/>
            <person name="Stursova M."/>
            <person name="Spatafora J.W."/>
            <person name="Tedersoo L."/>
            <person name="Vaario L.-M."/>
            <person name="Yamada A."/>
            <person name="Yan M."/>
            <person name="Wang P."/>
            <person name="Xu J."/>
            <person name="Bruns T."/>
            <person name="Baldrian P."/>
            <person name="Vilgalys R."/>
            <person name="Henrissat B."/>
            <person name="Grigoriev I.V."/>
            <person name="Hibbett D."/>
            <person name="Nagy L.G."/>
            <person name="Martin F.M."/>
        </authorList>
    </citation>
    <scope>NUCLEOTIDE SEQUENCE</scope>
    <source>
        <strain evidence="2">BED1</strain>
    </source>
</reference>
<dbReference type="EMBL" id="WHUW01000038">
    <property type="protein sequence ID" value="KAF8432738.1"/>
    <property type="molecule type" value="Genomic_DNA"/>
</dbReference>
<evidence type="ECO:0000313" key="2">
    <source>
        <dbReference type="EMBL" id="KAF8432738.1"/>
    </source>
</evidence>